<evidence type="ECO:0000313" key="2">
    <source>
        <dbReference type="Proteomes" id="UP000299102"/>
    </source>
</evidence>
<protein>
    <submittedName>
        <fullName evidence="1">Uncharacterized protein</fullName>
    </submittedName>
</protein>
<dbReference type="EMBL" id="BGZK01000020">
    <property type="protein sequence ID" value="GBP06103.1"/>
    <property type="molecule type" value="Genomic_DNA"/>
</dbReference>
<comment type="caution">
    <text evidence="1">The sequence shown here is derived from an EMBL/GenBank/DDBJ whole genome shotgun (WGS) entry which is preliminary data.</text>
</comment>
<organism evidence="1 2">
    <name type="scientific">Eumeta variegata</name>
    <name type="common">Bagworm moth</name>
    <name type="synonym">Eumeta japonica</name>
    <dbReference type="NCBI Taxonomy" id="151549"/>
    <lineage>
        <taxon>Eukaryota</taxon>
        <taxon>Metazoa</taxon>
        <taxon>Ecdysozoa</taxon>
        <taxon>Arthropoda</taxon>
        <taxon>Hexapoda</taxon>
        <taxon>Insecta</taxon>
        <taxon>Pterygota</taxon>
        <taxon>Neoptera</taxon>
        <taxon>Endopterygota</taxon>
        <taxon>Lepidoptera</taxon>
        <taxon>Glossata</taxon>
        <taxon>Ditrysia</taxon>
        <taxon>Tineoidea</taxon>
        <taxon>Psychidae</taxon>
        <taxon>Oiketicinae</taxon>
        <taxon>Eumeta</taxon>
    </lineage>
</organism>
<dbReference type="Proteomes" id="UP000299102">
    <property type="component" value="Unassembled WGS sequence"/>
</dbReference>
<evidence type="ECO:0000313" key="1">
    <source>
        <dbReference type="EMBL" id="GBP06103.1"/>
    </source>
</evidence>
<keyword evidence="2" id="KW-1185">Reference proteome</keyword>
<gene>
    <name evidence="1" type="ORF">EVAR_3322_1</name>
</gene>
<reference evidence="1 2" key="1">
    <citation type="journal article" date="2019" name="Commun. Biol.">
        <title>The bagworm genome reveals a unique fibroin gene that provides high tensile strength.</title>
        <authorList>
            <person name="Kono N."/>
            <person name="Nakamura H."/>
            <person name="Ohtoshi R."/>
            <person name="Tomita M."/>
            <person name="Numata K."/>
            <person name="Arakawa K."/>
        </authorList>
    </citation>
    <scope>NUCLEOTIDE SEQUENCE [LARGE SCALE GENOMIC DNA]</scope>
</reference>
<sequence length="74" mass="8638">MVLRPRHATSYIPLPRHTLARSFHLRWRCLSLKPNARRPSAGRGVDDLCHQLDEDFGDRRLNVPSEARDRFDST</sequence>
<proteinExistence type="predicted"/>
<dbReference type="AlphaFoldDB" id="A0A4C1SV34"/>
<accession>A0A4C1SV34</accession>
<name>A0A4C1SV34_EUMVA</name>